<protein>
    <submittedName>
        <fullName evidence="1">Uncharacterized protein</fullName>
    </submittedName>
</protein>
<sequence length="72" mass="8304">MPSAYAKGLSPVFGGLADLEWKYREQLLAGDEPSLRRMQGLRNNIDVTKWEINQTVGRYIRSHEAVPNFLWI</sequence>
<name>A0ABX8KD36_9ENTR</name>
<evidence type="ECO:0000313" key="2">
    <source>
        <dbReference type="Proteomes" id="UP000683579"/>
    </source>
</evidence>
<dbReference type="Gene3D" id="1.20.58.1090">
    <property type="entry name" value="Phage polarity suppression protein monomer"/>
    <property type="match status" value="1"/>
</dbReference>
<evidence type="ECO:0000313" key="1">
    <source>
        <dbReference type="EMBL" id="QXA46185.1"/>
    </source>
</evidence>
<accession>A0ABX8KD36</accession>
<dbReference type="Proteomes" id="UP000683579">
    <property type="component" value="Chromosome"/>
</dbReference>
<dbReference type="Pfam" id="PF07455">
    <property type="entry name" value="Psu"/>
    <property type="match status" value="1"/>
</dbReference>
<keyword evidence="2" id="KW-1185">Reference proteome</keyword>
<reference evidence="1 2" key="1">
    <citation type="submission" date="2021-06" db="EMBL/GenBank/DDBJ databases">
        <title>FDA dAtabase for Regulatory Grade micrObial Sequences (FDA-ARGOS): Supporting development and validation of Infectious Disease Dx tests.</title>
        <authorList>
            <person name="Sproer C."/>
            <person name="Gronow S."/>
            <person name="Severitt S."/>
            <person name="Schroder I."/>
            <person name="Tallon L."/>
            <person name="Sadzewicz L."/>
            <person name="Zhao X."/>
            <person name="Boylan J."/>
            <person name="Ott S."/>
            <person name="Bowen H."/>
            <person name="Vavikolanu K."/>
            <person name="Mehta A."/>
            <person name="Aluvathingal J."/>
            <person name="Nadendla S."/>
            <person name="Lowell S."/>
            <person name="Myers T."/>
            <person name="Yan Y."/>
        </authorList>
    </citation>
    <scope>NUCLEOTIDE SEQUENCE [LARGE SCALE GENOMIC DNA]</scope>
    <source>
        <strain evidence="1 2">FDAARGOS 1424</strain>
    </source>
</reference>
<dbReference type="InterPro" id="IPR010006">
    <property type="entry name" value="Phage_P4_Psu"/>
</dbReference>
<organism evidence="1 2">
    <name type="scientific">Citrobacter pasteurii</name>
    <dbReference type="NCBI Taxonomy" id="1563222"/>
    <lineage>
        <taxon>Bacteria</taxon>
        <taxon>Pseudomonadati</taxon>
        <taxon>Pseudomonadota</taxon>
        <taxon>Gammaproteobacteria</taxon>
        <taxon>Enterobacterales</taxon>
        <taxon>Enterobacteriaceae</taxon>
        <taxon>Citrobacter</taxon>
    </lineage>
</organism>
<proteinExistence type="predicted"/>
<gene>
    <name evidence="1" type="ORF">I6L54_07275</name>
</gene>
<dbReference type="EMBL" id="CP077262">
    <property type="protein sequence ID" value="QXA46185.1"/>
    <property type="molecule type" value="Genomic_DNA"/>
</dbReference>